<dbReference type="GO" id="GO:0008360">
    <property type="term" value="P:regulation of cell shape"/>
    <property type="evidence" value="ECO:0007669"/>
    <property type="project" value="UniProtKB-KW"/>
</dbReference>
<accession>A0A841IM10</accession>
<gene>
    <name evidence="10" type="ORF">FHS13_000999</name>
</gene>
<dbReference type="Pfam" id="PF01098">
    <property type="entry name" value="FTSW_RODA_SPOVE"/>
    <property type="match status" value="1"/>
</dbReference>
<organism evidence="10 11">
    <name type="scientific">Nocardiopsis algeriensis</name>
    <dbReference type="NCBI Taxonomy" id="1478215"/>
    <lineage>
        <taxon>Bacteria</taxon>
        <taxon>Bacillati</taxon>
        <taxon>Actinomycetota</taxon>
        <taxon>Actinomycetes</taxon>
        <taxon>Streptosporangiales</taxon>
        <taxon>Nocardiopsidaceae</taxon>
        <taxon>Nocardiopsis</taxon>
    </lineage>
</organism>
<feature type="transmembrane region" description="Helical" evidence="9">
    <location>
        <begin position="158"/>
        <end position="176"/>
    </location>
</feature>
<evidence type="ECO:0000256" key="3">
    <source>
        <dbReference type="ARBA" id="ARBA00022692"/>
    </source>
</evidence>
<feature type="transmembrane region" description="Helical" evidence="9">
    <location>
        <begin position="29"/>
        <end position="48"/>
    </location>
</feature>
<feature type="transmembrane region" description="Helical" evidence="9">
    <location>
        <begin position="68"/>
        <end position="84"/>
    </location>
</feature>
<keyword evidence="5 9" id="KW-1133">Transmembrane helix</keyword>
<feature type="transmembrane region" description="Helical" evidence="9">
    <location>
        <begin position="295"/>
        <end position="316"/>
    </location>
</feature>
<dbReference type="GO" id="GO:0032153">
    <property type="term" value="C:cell division site"/>
    <property type="evidence" value="ECO:0007669"/>
    <property type="project" value="TreeGrafter"/>
</dbReference>
<dbReference type="AlphaFoldDB" id="A0A841IM10"/>
<dbReference type="EMBL" id="JACHJO010000003">
    <property type="protein sequence ID" value="MBB6119064.1"/>
    <property type="molecule type" value="Genomic_DNA"/>
</dbReference>
<evidence type="ECO:0000256" key="4">
    <source>
        <dbReference type="ARBA" id="ARBA00022960"/>
    </source>
</evidence>
<evidence type="ECO:0000256" key="9">
    <source>
        <dbReference type="SAM" id="Phobius"/>
    </source>
</evidence>
<dbReference type="InterPro" id="IPR001182">
    <property type="entry name" value="FtsW/RodA"/>
</dbReference>
<feature type="transmembrane region" description="Helical" evidence="9">
    <location>
        <begin position="361"/>
        <end position="382"/>
    </location>
</feature>
<protein>
    <recommendedName>
        <fullName evidence="7">peptidoglycan glycosyltransferase</fullName>
        <ecNumber evidence="7">2.4.99.28</ecNumber>
    </recommendedName>
</protein>
<evidence type="ECO:0000313" key="11">
    <source>
        <dbReference type="Proteomes" id="UP000536604"/>
    </source>
</evidence>
<comment type="caution">
    <text evidence="10">The sequence shown here is derived from an EMBL/GenBank/DDBJ whole genome shotgun (WGS) entry which is preliminary data.</text>
</comment>
<dbReference type="GO" id="GO:0008955">
    <property type="term" value="F:peptidoglycan glycosyltransferase activity"/>
    <property type="evidence" value="ECO:0007669"/>
    <property type="project" value="UniProtKB-EC"/>
</dbReference>
<evidence type="ECO:0000256" key="2">
    <source>
        <dbReference type="ARBA" id="ARBA00004752"/>
    </source>
</evidence>
<comment type="subcellular location">
    <subcellularLocation>
        <location evidence="1">Membrane</location>
        <topology evidence="1">Multi-pass membrane protein</topology>
    </subcellularLocation>
</comment>
<proteinExistence type="predicted"/>
<comment type="catalytic activity">
    <reaction evidence="8">
        <text>[GlcNAc-(1-&gt;4)-Mur2Ac(oyl-L-Ala-gamma-D-Glu-L-Lys-D-Ala-D-Ala)](n)-di-trans,octa-cis-undecaprenyl diphosphate + beta-D-GlcNAc-(1-&gt;4)-Mur2Ac(oyl-L-Ala-gamma-D-Glu-L-Lys-D-Ala-D-Ala)-di-trans,octa-cis-undecaprenyl diphosphate = [GlcNAc-(1-&gt;4)-Mur2Ac(oyl-L-Ala-gamma-D-Glu-L-Lys-D-Ala-D-Ala)](n+1)-di-trans,octa-cis-undecaprenyl diphosphate + di-trans,octa-cis-undecaprenyl diphosphate + H(+)</text>
        <dbReference type="Rhea" id="RHEA:23708"/>
        <dbReference type="Rhea" id="RHEA-COMP:9602"/>
        <dbReference type="Rhea" id="RHEA-COMP:9603"/>
        <dbReference type="ChEBI" id="CHEBI:15378"/>
        <dbReference type="ChEBI" id="CHEBI:58405"/>
        <dbReference type="ChEBI" id="CHEBI:60033"/>
        <dbReference type="ChEBI" id="CHEBI:78435"/>
        <dbReference type="EC" id="2.4.99.28"/>
    </reaction>
</comment>
<dbReference type="PANTHER" id="PTHR30474:SF14">
    <property type="entry name" value="CELL CYCLE PROTEIN"/>
    <property type="match status" value="1"/>
</dbReference>
<dbReference type="PROSITE" id="PS00428">
    <property type="entry name" value="FTSW_RODA_SPOVE"/>
    <property type="match status" value="1"/>
</dbReference>
<evidence type="ECO:0000256" key="7">
    <source>
        <dbReference type="ARBA" id="ARBA00044770"/>
    </source>
</evidence>
<evidence type="ECO:0000256" key="6">
    <source>
        <dbReference type="ARBA" id="ARBA00023136"/>
    </source>
</evidence>
<feature type="transmembrane region" description="Helical" evidence="9">
    <location>
        <begin position="96"/>
        <end position="115"/>
    </location>
</feature>
<dbReference type="EC" id="2.4.99.28" evidence="7"/>
<keyword evidence="11" id="KW-1185">Reference proteome</keyword>
<comment type="pathway">
    <text evidence="2">Cell wall biogenesis; peptidoglycan biosynthesis.</text>
</comment>
<dbReference type="RefSeq" id="WP_184288232.1">
    <property type="nucleotide sequence ID" value="NZ_JACHJO010000003.1"/>
</dbReference>
<feature type="transmembrane region" description="Helical" evidence="9">
    <location>
        <begin position="328"/>
        <end position="349"/>
    </location>
</feature>
<evidence type="ECO:0000313" key="10">
    <source>
        <dbReference type="EMBL" id="MBB6119064.1"/>
    </source>
</evidence>
<evidence type="ECO:0000256" key="8">
    <source>
        <dbReference type="ARBA" id="ARBA00049902"/>
    </source>
</evidence>
<reference evidence="10 11" key="1">
    <citation type="submission" date="2020-08" db="EMBL/GenBank/DDBJ databases">
        <title>Genomic Encyclopedia of Type Strains, Phase III (KMG-III): the genomes of soil and plant-associated and newly described type strains.</title>
        <authorList>
            <person name="Whitman W."/>
        </authorList>
    </citation>
    <scope>NUCLEOTIDE SEQUENCE [LARGE SCALE GENOMIC DNA]</scope>
    <source>
        <strain evidence="10 11">CECT 8712</strain>
    </source>
</reference>
<keyword evidence="3 9" id="KW-0812">Transmembrane</keyword>
<evidence type="ECO:0000256" key="5">
    <source>
        <dbReference type="ARBA" id="ARBA00022989"/>
    </source>
</evidence>
<keyword evidence="4" id="KW-0133">Cell shape</keyword>
<feature type="transmembrane region" description="Helical" evidence="9">
    <location>
        <begin position="182"/>
        <end position="198"/>
    </location>
</feature>
<dbReference type="GO" id="GO:0005886">
    <property type="term" value="C:plasma membrane"/>
    <property type="evidence" value="ECO:0007669"/>
    <property type="project" value="TreeGrafter"/>
</dbReference>
<dbReference type="GO" id="GO:0015648">
    <property type="term" value="F:lipid-linked peptidoglycan transporter activity"/>
    <property type="evidence" value="ECO:0007669"/>
    <property type="project" value="TreeGrafter"/>
</dbReference>
<dbReference type="GO" id="GO:0051301">
    <property type="term" value="P:cell division"/>
    <property type="evidence" value="ECO:0007669"/>
    <property type="project" value="InterPro"/>
</dbReference>
<keyword evidence="6 9" id="KW-0472">Membrane</keyword>
<dbReference type="NCBIfam" id="TIGR02210">
    <property type="entry name" value="rodA_shape"/>
    <property type="match status" value="1"/>
</dbReference>
<dbReference type="InterPro" id="IPR011923">
    <property type="entry name" value="RodA/MrdB"/>
</dbReference>
<sequence length="390" mass="40412">MSTHTGTALLRGAGIGRTAAGAARRADPVLLGAAALLCAVGALLVWSATLPGDGSSPLDSTGHLRRHLLHLLVGWAVCLAVASVDHRTVRAYAPVVYAATTAALVLVLTPLGAVINGSRGWIVVGAFQFQPAELAKVGLVLALATLLGEPRDGESRPMTRDVLFGLLVLALPLGLVLAQPDLGTTLVLGVIFLGMLTLSGAPVFWVVGMLACGAAAGFCVWWFDMLEPYQVARLATMVDPTVDPQGAGYNSNQALIAVGSGGVHGTGLFQGEQTHGRFVPEQHTDFVFTVAAEELGFLGAALVIALFTVVIWRILGVARGCDQLCPRLLCVGVAAWFGFQAFINIGMGMGVVPVTGLPLPFVSYGGTALLANLFALGLVLGISARDRGFE</sequence>
<dbReference type="PANTHER" id="PTHR30474">
    <property type="entry name" value="CELL CYCLE PROTEIN"/>
    <property type="match status" value="1"/>
</dbReference>
<dbReference type="InterPro" id="IPR018365">
    <property type="entry name" value="Cell_cycle_FtsW-rel_CS"/>
</dbReference>
<dbReference type="Proteomes" id="UP000536604">
    <property type="component" value="Unassembled WGS sequence"/>
</dbReference>
<name>A0A841IM10_9ACTN</name>
<evidence type="ECO:0000256" key="1">
    <source>
        <dbReference type="ARBA" id="ARBA00004141"/>
    </source>
</evidence>